<accession>A0A6V8NSV6</accession>
<reference evidence="1 2" key="1">
    <citation type="journal article" date="2020" name="Front. Microbiol.">
        <title>Single-cell genomics of novel Actinobacteria with the Wood-Ljungdahl pathway discovered in a serpentinizing system.</title>
        <authorList>
            <person name="Merino N."/>
            <person name="Kawai M."/>
            <person name="Boyd E.S."/>
            <person name="Colman D.R."/>
            <person name="McGlynn S.E."/>
            <person name="Nealson K.H."/>
            <person name="Kurokawa K."/>
            <person name="Hongoh Y."/>
        </authorList>
    </citation>
    <scope>NUCLEOTIDE SEQUENCE [LARGE SCALE GENOMIC DNA]</scope>
    <source>
        <strain evidence="1 2">S06</strain>
    </source>
</reference>
<comment type="caution">
    <text evidence="1">The sequence shown here is derived from an EMBL/GenBank/DDBJ whole genome shotgun (WGS) entry which is preliminary data.</text>
</comment>
<dbReference type="AlphaFoldDB" id="A0A6V8NSV6"/>
<organism evidence="1 2">
    <name type="scientific">Candidatus Hakubella thermalkaliphila</name>
    <dbReference type="NCBI Taxonomy" id="2754717"/>
    <lineage>
        <taxon>Bacteria</taxon>
        <taxon>Bacillati</taxon>
        <taxon>Actinomycetota</taxon>
        <taxon>Actinomycetota incertae sedis</taxon>
        <taxon>Candidatus Hakubellales</taxon>
        <taxon>Candidatus Hakubellaceae</taxon>
        <taxon>Candidatus Hakubella</taxon>
    </lineage>
</organism>
<protein>
    <submittedName>
        <fullName evidence="1">Uncharacterized protein</fullName>
    </submittedName>
</protein>
<name>A0A6V8NSV6_9ACTN</name>
<dbReference type="RefSeq" id="WP_258187144.1">
    <property type="nucleotide sequence ID" value="NZ_BLRV01000059.1"/>
</dbReference>
<evidence type="ECO:0000313" key="2">
    <source>
        <dbReference type="Proteomes" id="UP000580051"/>
    </source>
</evidence>
<dbReference type="Proteomes" id="UP000580051">
    <property type="component" value="Unassembled WGS sequence"/>
</dbReference>
<dbReference type="EMBL" id="BLRV01000059">
    <property type="protein sequence ID" value="GFP21536.1"/>
    <property type="molecule type" value="Genomic_DNA"/>
</dbReference>
<sequence length="40" mass="4735">MRDTELYRYLLGLEELWTVSQVDLDVQGQRTRLSSTDFIS</sequence>
<gene>
    <name evidence="1" type="ORF">HKBW3S06_00763</name>
</gene>
<proteinExistence type="predicted"/>
<evidence type="ECO:0000313" key="1">
    <source>
        <dbReference type="EMBL" id="GFP21536.1"/>
    </source>
</evidence>